<organism evidence="2 3">
    <name type="scientific">Actinoplanes teichomyceticus</name>
    <dbReference type="NCBI Taxonomy" id="1867"/>
    <lineage>
        <taxon>Bacteria</taxon>
        <taxon>Bacillati</taxon>
        <taxon>Actinomycetota</taxon>
        <taxon>Actinomycetes</taxon>
        <taxon>Micromonosporales</taxon>
        <taxon>Micromonosporaceae</taxon>
        <taxon>Actinoplanes</taxon>
    </lineage>
</organism>
<reference evidence="2 3" key="1">
    <citation type="submission" date="2019-06" db="EMBL/GenBank/DDBJ databases">
        <title>Sequencing the genomes of 1000 actinobacteria strains.</title>
        <authorList>
            <person name="Klenk H.-P."/>
        </authorList>
    </citation>
    <scope>NUCLEOTIDE SEQUENCE [LARGE SCALE GENOMIC DNA]</scope>
    <source>
        <strain evidence="2 3">DSM 43866</strain>
    </source>
</reference>
<dbReference type="RefSeq" id="WP_187645933.1">
    <property type="nucleotide sequence ID" value="NZ_BOMX01000077.1"/>
</dbReference>
<evidence type="ECO:0000313" key="3">
    <source>
        <dbReference type="Proteomes" id="UP000320239"/>
    </source>
</evidence>
<comment type="caution">
    <text evidence="2">The sequence shown here is derived from an EMBL/GenBank/DDBJ whole genome shotgun (WGS) entry which is preliminary data.</text>
</comment>
<dbReference type="Proteomes" id="UP000320239">
    <property type="component" value="Unassembled WGS sequence"/>
</dbReference>
<evidence type="ECO:0000256" key="1">
    <source>
        <dbReference type="SAM" id="MobiDB-lite"/>
    </source>
</evidence>
<keyword evidence="3" id="KW-1185">Reference proteome</keyword>
<proteinExistence type="predicted"/>
<dbReference type="AlphaFoldDB" id="A0A561WK93"/>
<dbReference type="EMBL" id="VIWY01000002">
    <property type="protein sequence ID" value="TWG24250.1"/>
    <property type="molecule type" value="Genomic_DNA"/>
</dbReference>
<feature type="region of interest" description="Disordered" evidence="1">
    <location>
        <begin position="70"/>
        <end position="89"/>
    </location>
</feature>
<accession>A0A561WK93</accession>
<protein>
    <submittedName>
        <fullName evidence="2">Uncharacterized protein</fullName>
    </submittedName>
</protein>
<sequence>MRERYEIRVRGRLGPLLRRILGDLRIRALPRHSAIRGRLSAADLDRLLDRLDRYGVELVQLRSIATECPPRATGDRSVAAVPEGSRGEA</sequence>
<evidence type="ECO:0000313" key="2">
    <source>
        <dbReference type="EMBL" id="TWG24250.1"/>
    </source>
</evidence>
<name>A0A561WK93_ACTTI</name>
<gene>
    <name evidence="2" type="ORF">FHX34_102803</name>
</gene>